<reference evidence="1 2" key="1">
    <citation type="journal article" date="2016" name="Mol. Biol. Evol.">
        <title>Comparative Genomics of Early-Diverging Mushroom-Forming Fungi Provides Insights into the Origins of Lignocellulose Decay Capabilities.</title>
        <authorList>
            <person name="Nagy L.G."/>
            <person name="Riley R."/>
            <person name="Tritt A."/>
            <person name="Adam C."/>
            <person name="Daum C."/>
            <person name="Floudas D."/>
            <person name="Sun H."/>
            <person name="Yadav J.S."/>
            <person name="Pangilinan J."/>
            <person name="Larsson K.H."/>
            <person name="Matsuura K."/>
            <person name="Barry K."/>
            <person name="Labutti K."/>
            <person name="Kuo R."/>
            <person name="Ohm R.A."/>
            <person name="Bhattacharya S.S."/>
            <person name="Shirouzu T."/>
            <person name="Yoshinaga Y."/>
            <person name="Martin F.M."/>
            <person name="Grigoriev I.V."/>
            <person name="Hibbett D.S."/>
        </authorList>
    </citation>
    <scope>NUCLEOTIDE SEQUENCE [LARGE SCALE GENOMIC DNA]</scope>
    <source>
        <strain evidence="1 2">TUFC12733</strain>
    </source>
</reference>
<organism evidence="1 2">
    <name type="scientific">Calocera viscosa (strain TUFC12733)</name>
    <dbReference type="NCBI Taxonomy" id="1330018"/>
    <lineage>
        <taxon>Eukaryota</taxon>
        <taxon>Fungi</taxon>
        <taxon>Dikarya</taxon>
        <taxon>Basidiomycota</taxon>
        <taxon>Agaricomycotina</taxon>
        <taxon>Dacrymycetes</taxon>
        <taxon>Dacrymycetales</taxon>
        <taxon>Dacrymycetaceae</taxon>
        <taxon>Calocera</taxon>
    </lineage>
</organism>
<accession>A0A167G5H8</accession>
<sequence>MPHDRASSPSILNDPLRCRTSVPFLPSKLAAQEKACTSVLRSNGFTLPSTCKTIQLHALSTESESGVRAMRNVGAQILLLAARPFAPFPSPIPRSSTPPPVCLSSGSQLFIIHSLLRRALLCSPGDLEERTADLCSRTCHNVDAVSLPQIYDCEEGVMCTEGKG</sequence>
<dbReference type="AlphaFoldDB" id="A0A167G5H8"/>
<proteinExistence type="predicted"/>
<evidence type="ECO:0000313" key="1">
    <source>
        <dbReference type="EMBL" id="KZO90192.1"/>
    </source>
</evidence>
<gene>
    <name evidence="1" type="ORF">CALVIDRAFT_412433</name>
</gene>
<evidence type="ECO:0000313" key="2">
    <source>
        <dbReference type="Proteomes" id="UP000076738"/>
    </source>
</evidence>
<protein>
    <submittedName>
        <fullName evidence="1">Uncharacterized protein</fullName>
    </submittedName>
</protein>
<dbReference type="EMBL" id="KV417349">
    <property type="protein sequence ID" value="KZO90192.1"/>
    <property type="molecule type" value="Genomic_DNA"/>
</dbReference>
<name>A0A167G5H8_CALVF</name>
<keyword evidence="2" id="KW-1185">Reference proteome</keyword>
<dbReference type="Proteomes" id="UP000076738">
    <property type="component" value="Unassembled WGS sequence"/>
</dbReference>